<protein>
    <submittedName>
        <fullName evidence="2">Uncharacterized protein</fullName>
    </submittedName>
</protein>
<dbReference type="OrthoDB" id="2425321at2759"/>
<dbReference type="EMBL" id="KV425561">
    <property type="protein sequence ID" value="KZT27597.1"/>
    <property type="molecule type" value="Genomic_DNA"/>
</dbReference>
<sequence>MATTTTGVSIPLTSSKDVYPSPSSPGKSVFALPGERGFALPGERGFTTPSSPGKEVYPSPASPSKSGFALPSSPSKSGFPLPSSPSKIQTPLTSPTLSSTDPSPSKHKFDRPNPHPYAIKTTSTALLARSNSSSGNVSAQRHAYVPVPVSPGHSRGGDNSSGGGGHRYTRSLSGVGDIPVLPPGTLGARPLPAPPELRRATLPVDVPSTPMDELPENPKLWTPAQLSAYLAGALRVRGEGTRLPERVVSDVASFVRQARIGGRAFLRLNEADLEG</sequence>
<feature type="compositionally biased region" description="Polar residues" evidence="1">
    <location>
        <begin position="1"/>
        <end position="16"/>
    </location>
</feature>
<feature type="compositionally biased region" description="Low complexity" evidence="1">
    <location>
        <begin position="90"/>
        <end position="103"/>
    </location>
</feature>
<evidence type="ECO:0000313" key="2">
    <source>
        <dbReference type="EMBL" id="KZT27597.1"/>
    </source>
</evidence>
<dbReference type="InParanoid" id="A0A165U3T4"/>
<gene>
    <name evidence="2" type="ORF">NEOLEDRAFT_1176611</name>
</gene>
<accession>A0A165U3T4</accession>
<evidence type="ECO:0000256" key="1">
    <source>
        <dbReference type="SAM" id="MobiDB-lite"/>
    </source>
</evidence>
<evidence type="ECO:0000313" key="3">
    <source>
        <dbReference type="Proteomes" id="UP000076761"/>
    </source>
</evidence>
<feature type="compositionally biased region" description="Polar residues" evidence="1">
    <location>
        <begin position="120"/>
        <end position="139"/>
    </location>
</feature>
<name>A0A165U3T4_9AGAM</name>
<reference evidence="2 3" key="1">
    <citation type="journal article" date="2016" name="Mol. Biol. Evol.">
        <title>Comparative Genomics of Early-Diverging Mushroom-Forming Fungi Provides Insights into the Origins of Lignocellulose Decay Capabilities.</title>
        <authorList>
            <person name="Nagy L.G."/>
            <person name="Riley R."/>
            <person name="Tritt A."/>
            <person name="Adam C."/>
            <person name="Daum C."/>
            <person name="Floudas D."/>
            <person name="Sun H."/>
            <person name="Yadav J.S."/>
            <person name="Pangilinan J."/>
            <person name="Larsson K.H."/>
            <person name="Matsuura K."/>
            <person name="Barry K."/>
            <person name="Labutti K."/>
            <person name="Kuo R."/>
            <person name="Ohm R.A."/>
            <person name="Bhattacharya S.S."/>
            <person name="Shirouzu T."/>
            <person name="Yoshinaga Y."/>
            <person name="Martin F.M."/>
            <person name="Grigoriev I.V."/>
            <person name="Hibbett D.S."/>
        </authorList>
    </citation>
    <scope>NUCLEOTIDE SEQUENCE [LARGE SCALE GENOMIC DNA]</scope>
    <source>
        <strain evidence="2 3">HHB14362 ss-1</strain>
    </source>
</reference>
<proteinExistence type="predicted"/>
<keyword evidence="3" id="KW-1185">Reference proteome</keyword>
<organism evidence="2 3">
    <name type="scientific">Neolentinus lepideus HHB14362 ss-1</name>
    <dbReference type="NCBI Taxonomy" id="1314782"/>
    <lineage>
        <taxon>Eukaryota</taxon>
        <taxon>Fungi</taxon>
        <taxon>Dikarya</taxon>
        <taxon>Basidiomycota</taxon>
        <taxon>Agaricomycotina</taxon>
        <taxon>Agaricomycetes</taxon>
        <taxon>Gloeophyllales</taxon>
        <taxon>Gloeophyllaceae</taxon>
        <taxon>Neolentinus</taxon>
    </lineage>
</organism>
<dbReference type="AlphaFoldDB" id="A0A165U3T4"/>
<dbReference type="Proteomes" id="UP000076761">
    <property type="component" value="Unassembled WGS sequence"/>
</dbReference>
<feature type="region of interest" description="Disordered" evidence="1">
    <location>
        <begin position="1"/>
        <end position="170"/>
    </location>
</feature>